<keyword evidence="6" id="KW-1185">Reference proteome</keyword>
<evidence type="ECO:0000256" key="3">
    <source>
        <dbReference type="ARBA" id="ARBA00023237"/>
    </source>
</evidence>
<dbReference type="Gene3D" id="2.40.170.20">
    <property type="entry name" value="TonB-dependent receptor, beta-barrel domain"/>
    <property type="match status" value="1"/>
</dbReference>
<dbReference type="STRING" id="1454201.NMS_1388"/>
<dbReference type="KEGG" id="nmf:NMS_1388"/>
<reference evidence="5 6" key="1">
    <citation type="journal article" date="2014" name="Proc. Natl. Acad. Sci. U.S.A.">
        <title>Functional characterization of flavobacteria rhodopsins reveals a unique class of light-driven chloride pump in bacteria.</title>
        <authorList>
            <person name="Yoshizawa S."/>
            <person name="Kumagai Y."/>
            <person name="Kim H."/>
            <person name="Ogura Y."/>
            <person name="Hayashi T."/>
            <person name="Iwasaki W."/>
            <person name="DeLong E.F."/>
            <person name="Kogure K."/>
        </authorList>
    </citation>
    <scope>NUCLEOTIDE SEQUENCE [LARGE SCALE GENOMIC DNA]</scope>
    <source>
        <strain evidence="5 6">S1-08</strain>
    </source>
</reference>
<feature type="domain" description="TonB-dependent receptor plug" evidence="4">
    <location>
        <begin position="176"/>
        <end position="253"/>
    </location>
</feature>
<gene>
    <name evidence="5" type="ORF">NMS_1388</name>
</gene>
<dbReference type="InterPro" id="IPR012910">
    <property type="entry name" value="Plug_dom"/>
</dbReference>
<sequence length="797" mass="90728">MSEQFQVQFNYQSELVEGIRVVPLSRKRTLKEHINRLEVETSLQFTKIGEAIFSITKNIKICGYLKDAQSLKALEGATVLGEVESTISASNGFFEIAVSSLEEEITISFLGFKTIQEKALLFDSDNCSNVEMYQQEMQISSIVVEGYIVRGIDKNRDGTTTIDFSKFTSLPGLIETDVLQTVKALPGVQSVDETVSNINIRGGSHDQNLILWDGIKMYQSGHFFGLISSFNPQITKTATVITNGTDVSYTDGVSGTIQMNTHDRIQKEFDGSVGLNFISADVFADLPIGQNSSLQVAARRSVDDVVRTPTYDTYFERVTQQTEIDSNIESVLNSNQNFSFYDTSLRWLYHPSENDRLRFNFILINNDLSFDETSTANKTLESRKSSLSQYSIAAGLSYEREWNDQFSTHFNAYNTDYKLQAVNANILEEQLFAQENSVSETGVSLKGTYKWEYLSLDVGYQFVESEVVNQNDVDVPRFLRRDSEILREHAIFTQMQFQNKDRSIFLRPGVRFNYINKFDIFLIEPRVSLSKKLGTDFQIEMLGELKHQNTSQIINFQNDFLGVEKRRWQLADNENIPILRSKQASLGLQYEDNGWLVDATGYYKEVDGITSQSQSFTTKYEFEKATGSYNIVGVDVLLRKQVQKISSWISYSYMVNEYTFEEFEENQFPSNFDTTHSVTLGTTYSNDVVNISTGLNYRTGKPTSVPLLGNEIERGEVNFDTVNDSRVEDYIRADISALYKLKLSRGLRSELGASIWNVFNTDNVINNFYRINAENTVDKFSRSALGLTTNFMVRLKF</sequence>
<dbReference type="EMBL" id="AP014548">
    <property type="protein sequence ID" value="BAO55397.1"/>
    <property type="molecule type" value="Genomic_DNA"/>
</dbReference>
<protein>
    <submittedName>
        <fullName evidence="5">TonB-dependent receptor</fullName>
    </submittedName>
</protein>
<dbReference type="InterPro" id="IPR036942">
    <property type="entry name" value="Beta-barrel_TonB_sf"/>
</dbReference>
<dbReference type="Pfam" id="PF07715">
    <property type="entry name" value="Plug"/>
    <property type="match status" value="1"/>
</dbReference>
<keyword evidence="2" id="KW-0472">Membrane</keyword>
<dbReference type="SUPFAM" id="SSF56935">
    <property type="entry name" value="Porins"/>
    <property type="match status" value="1"/>
</dbReference>
<dbReference type="Gene3D" id="2.170.130.10">
    <property type="entry name" value="TonB-dependent receptor, plug domain"/>
    <property type="match status" value="1"/>
</dbReference>
<dbReference type="Proteomes" id="UP000031760">
    <property type="component" value="Chromosome"/>
</dbReference>
<dbReference type="HOGENOM" id="CLU_016599_0_0_10"/>
<evidence type="ECO:0000256" key="1">
    <source>
        <dbReference type="ARBA" id="ARBA00004442"/>
    </source>
</evidence>
<dbReference type="InterPro" id="IPR037066">
    <property type="entry name" value="Plug_dom_sf"/>
</dbReference>
<evidence type="ECO:0000259" key="4">
    <source>
        <dbReference type="Pfam" id="PF07715"/>
    </source>
</evidence>
<dbReference type="AlphaFoldDB" id="W8VX67"/>
<accession>W8VX67</accession>
<proteinExistence type="predicted"/>
<name>W8VX67_9FLAO</name>
<evidence type="ECO:0000256" key="2">
    <source>
        <dbReference type="ARBA" id="ARBA00023136"/>
    </source>
</evidence>
<dbReference type="GO" id="GO:0009279">
    <property type="term" value="C:cell outer membrane"/>
    <property type="evidence" value="ECO:0007669"/>
    <property type="project" value="UniProtKB-SubCell"/>
</dbReference>
<keyword evidence="5" id="KW-0675">Receptor</keyword>
<comment type="subcellular location">
    <subcellularLocation>
        <location evidence="1">Cell outer membrane</location>
    </subcellularLocation>
</comment>
<evidence type="ECO:0000313" key="5">
    <source>
        <dbReference type="EMBL" id="BAO55397.1"/>
    </source>
</evidence>
<organism evidence="5 6">
    <name type="scientific">Nonlabens marinus S1-08</name>
    <dbReference type="NCBI Taxonomy" id="1454201"/>
    <lineage>
        <taxon>Bacteria</taxon>
        <taxon>Pseudomonadati</taxon>
        <taxon>Bacteroidota</taxon>
        <taxon>Flavobacteriia</taxon>
        <taxon>Flavobacteriales</taxon>
        <taxon>Flavobacteriaceae</taxon>
        <taxon>Nonlabens</taxon>
    </lineage>
</organism>
<keyword evidence="3" id="KW-0998">Cell outer membrane</keyword>
<evidence type="ECO:0000313" key="6">
    <source>
        <dbReference type="Proteomes" id="UP000031760"/>
    </source>
</evidence>